<evidence type="ECO:0000259" key="4">
    <source>
        <dbReference type="Pfam" id="PF02872"/>
    </source>
</evidence>
<dbReference type="EMBL" id="CP032157">
    <property type="protein sequence ID" value="AXY73464.1"/>
    <property type="molecule type" value="Genomic_DNA"/>
</dbReference>
<dbReference type="PANTHER" id="PTHR11575">
    <property type="entry name" value="5'-NUCLEOTIDASE-RELATED"/>
    <property type="match status" value="1"/>
</dbReference>
<proteinExistence type="inferred from homology"/>
<dbReference type="KEGG" id="pseg:D3H65_05510"/>
<feature type="domain" description="5'-Nucleotidase C-terminal" evidence="4">
    <location>
        <begin position="350"/>
        <end position="484"/>
    </location>
</feature>
<organism evidence="5 6">
    <name type="scientific">Paraflavitalea soli</name>
    <dbReference type="NCBI Taxonomy" id="2315862"/>
    <lineage>
        <taxon>Bacteria</taxon>
        <taxon>Pseudomonadati</taxon>
        <taxon>Bacteroidota</taxon>
        <taxon>Chitinophagia</taxon>
        <taxon>Chitinophagales</taxon>
        <taxon>Chitinophagaceae</taxon>
        <taxon>Paraflavitalea</taxon>
    </lineage>
</organism>
<accession>A0A3B7MGG9</accession>
<dbReference type="InterPro" id="IPR008334">
    <property type="entry name" value="5'-Nucleotdase_C"/>
</dbReference>
<gene>
    <name evidence="5" type="ORF">D3H65_05510</name>
</gene>
<feature type="chain" id="PRO_5017496465" evidence="2">
    <location>
        <begin position="27"/>
        <end position="517"/>
    </location>
</feature>
<dbReference type="GO" id="GO:0009166">
    <property type="term" value="P:nucleotide catabolic process"/>
    <property type="evidence" value="ECO:0007669"/>
    <property type="project" value="InterPro"/>
</dbReference>
<dbReference type="SUPFAM" id="SSF56300">
    <property type="entry name" value="Metallo-dependent phosphatases"/>
    <property type="match status" value="1"/>
</dbReference>
<dbReference type="PANTHER" id="PTHR11575:SF24">
    <property type="entry name" value="5'-NUCLEOTIDASE"/>
    <property type="match status" value="1"/>
</dbReference>
<dbReference type="InterPro" id="IPR006179">
    <property type="entry name" value="5_nucleotidase/apyrase"/>
</dbReference>
<dbReference type="Pfam" id="PF00149">
    <property type="entry name" value="Metallophos"/>
    <property type="match status" value="1"/>
</dbReference>
<dbReference type="InterPro" id="IPR036907">
    <property type="entry name" value="5'-Nucleotdase_C_sf"/>
</dbReference>
<dbReference type="SUPFAM" id="SSF55816">
    <property type="entry name" value="5'-nucleotidase (syn. UDP-sugar hydrolase), C-terminal domain"/>
    <property type="match status" value="1"/>
</dbReference>
<evidence type="ECO:0000259" key="3">
    <source>
        <dbReference type="Pfam" id="PF00149"/>
    </source>
</evidence>
<dbReference type="Pfam" id="PF02872">
    <property type="entry name" value="5_nucleotid_C"/>
    <property type="match status" value="1"/>
</dbReference>
<keyword evidence="6" id="KW-1185">Reference proteome</keyword>
<comment type="similarity">
    <text evidence="2">Belongs to the 5'-nucleotidase family.</text>
</comment>
<dbReference type="OrthoDB" id="9801679at2"/>
<dbReference type="GO" id="GO:0030288">
    <property type="term" value="C:outer membrane-bounded periplasmic space"/>
    <property type="evidence" value="ECO:0007669"/>
    <property type="project" value="TreeGrafter"/>
</dbReference>
<protein>
    <submittedName>
        <fullName evidence="5">Bifunctional metallophosphatase/5'-nucleotidase</fullName>
    </submittedName>
</protein>
<keyword evidence="2" id="KW-0378">Hydrolase</keyword>
<feature type="domain" description="Calcineurin-like phosphoesterase" evidence="3">
    <location>
        <begin position="37"/>
        <end position="261"/>
    </location>
</feature>
<dbReference type="Gene3D" id="3.60.21.10">
    <property type="match status" value="1"/>
</dbReference>
<keyword evidence="1 2" id="KW-0732">Signal</keyword>
<evidence type="ECO:0000256" key="2">
    <source>
        <dbReference type="RuleBase" id="RU362119"/>
    </source>
</evidence>
<name>A0A3B7MGG9_9BACT</name>
<dbReference type="InterPro" id="IPR004843">
    <property type="entry name" value="Calcineurin-like_PHP"/>
</dbReference>
<evidence type="ECO:0000313" key="6">
    <source>
        <dbReference type="Proteomes" id="UP000263900"/>
    </source>
</evidence>
<sequence>MHLQHAYRTGALSALFILLCCFSVPAQDATQKPHTFTILQINDVYEIGPLANGKEGGLARVATIRQQLKAQDPNTYTVLAGDFLSPSLIGTLKYKDPAGGAEAPIAGRHMTEVLNQTGIDLVTFGNHEFDIAYPDLQQRINESKYDWINSNVHLVQGGVRQPFTKTQNGQTTIIPPCIIRTITFPDGQSVRVGIIGCTIDFTKKDYIAYDEEMSSFQRIFDSIQNKCDVVLGLTHLNKRTDSTLATRIPGLHMIMGGHEHENMKVHAGNITVCKADANVKSVYIHRISFTPATKQVTIESTLKMVDETTAFDPVTSQIVDKWIKRADSIMRRSGFIPDQKLMSTTVPLDGRESMIRNGTTNYTDLISRSLLYAAPYVDAAMYNSGSLRLDDELVGDITQYDVLRSLPYGGPMVIMPLNGAQIDSILTISDGLNRGAGGYIQRANITQKKGKWYIKGKRMKPKRMYCLLLPEFVAKGGEDNLKWLEKYSYCKPNAFRQNQLVNDIRNIVMAYMLSGGR</sequence>
<evidence type="ECO:0000313" key="5">
    <source>
        <dbReference type="EMBL" id="AXY73464.1"/>
    </source>
</evidence>
<feature type="signal peptide" evidence="2">
    <location>
        <begin position="1"/>
        <end position="26"/>
    </location>
</feature>
<reference evidence="5 6" key="1">
    <citation type="submission" date="2018-09" db="EMBL/GenBank/DDBJ databases">
        <title>Genome sequencing of strain 6GH32-13.</title>
        <authorList>
            <person name="Weon H.-Y."/>
            <person name="Heo J."/>
            <person name="Kwon S.-W."/>
        </authorList>
    </citation>
    <scope>NUCLEOTIDE SEQUENCE [LARGE SCALE GENOMIC DNA]</scope>
    <source>
        <strain evidence="5 6">5GH32-13</strain>
    </source>
</reference>
<dbReference type="PRINTS" id="PR01607">
    <property type="entry name" value="APYRASEFAMLY"/>
</dbReference>
<dbReference type="RefSeq" id="WP_119049302.1">
    <property type="nucleotide sequence ID" value="NZ_CP032157.1"/>
</dbReference>
<dbReference type="Proteomes" id="UP000263900">
    <property type="component" value="Chromosome"/>
</dbReference>
<dbReference type="Gene3D" id="3.90.780.10">
    <property type="entry name" value="5'-Nucleotidase, C-terminal domain"/>
    <property type="match status" value="1"/>
</dbReference>
<dbReference type="InterPro" id="IPR029052">
    <property type="entry name" value="Metallo-depent_PP-like"/>
</dbReference>
<dbReference type="GO" id="GO:0000166">
    <property type="term" value="F:nucleotide binding"/>
    <property type="evidence" value="ECO:0007669"/>
    <property type="project" value="UniProtKB-KW"/>
</dbReference>
<dbReference type="AlphaFoldDB" id="A0A3B7MGG9"/>
<dbReference type="GO" id="GO:0008768">
    <property type="term" value="F:UDP-sugar diphosphatase activity"/>
    <property type="evidence" value="ECO:0007669"/>
    <property type="project" value="TreeGrafter"/>
</dbReference>
<keyword evidence="2" id="KW-0547">Nucleotide-binding</keyword>
<dbReference type="GO" id="GO:0008253">
    <property type="term" value="F:5'-nucleotidase activity"/>
    <property type="evidence" value="ECO:0007669"/>
    <property type="project" value="TreeGrafter"/>
</dbReference>
<evidence type="ECO:0000256" key="1">
    <source>
        <dbReference type="ARBA" id="ARBA00022729"/>
    </source>
</evidence>